<gene>
    <name evidence="1" type="ORF">S23_68280</name>
</gene>
<proteinExistence type="predicted"/>
<sequence length="520" mass="57886">MSPERPVFSVIIPLEYHRGQWEQSWLGWASQTAEKSLYEIILVVPPDFTAHDELRALAGDRARLEFTASEHDIGLCAFGATKARGSYLFFTESHCRPEPDVIELCIRAIDNHPDWAGFSCRSVPICHNRLSEAEAAMYQADIEFGMKVHPWRKVLDQCFVTRRDVYWECGGLREELGHFAEWVLAAAYHARGHAIGYLEEACFHHYYIGEIGELKKFTLDFVQGEIRYLSEGRRDPGSELLEIPVEWSEWAGFDPPLARDVLKVFVRYSLSGRGWKQPGEKLRALVRWVVLATLGDIPTRAAARLTVVYARAVLALLTVVGSSEATARSMRCYIAALIRLQRLDCIRRNRRSGGLIARPLGNHVLAQIGFHALESSAGHTFRWSEPQAAVRIKGAPGRNTIHVQSPALRAPLDRIGTHFYLDGAPVDPDTIVVGRDSYTLSLDLPPSGIATLAWACPVLRGVGDSRRLGLSIVAIDVGRDVPEAGGGRPASLAKKDSGLSAAIRSFQAGRFDRTSRPFRR</sequence>
<keyword evidence="2" id="KW-1185">Reference proteome</keyword>
<dbReference type="KEGG" id="brs:S23_68280"/>
<evidence type="ECO:0008006" key="3">
    <source>
        <dbReference type="Google" id="ProtNLM"/>
    </source>
</evidence>
<dbReference type="SUPFAM" id="SSF53448">
    <property type="entry name" value="Nucleotide-diphospho-sugar transferases"/>
    <property type="match status" value="1"/>
</dbReference>
<evidence type="ECO:0000313" key="1">
    <source>
        <dbReference type="EMBL" id="BAL80004.1"/>
    </source>
</evidence>
<dbReference type="AlphaFoldDB" id="A0AAI8QFY9"/>
<evidence type="ECO:0000313" key="2">
    <source>
        <dbReference type="Proteomes" id="UP000007886"/>
    </source>
</evidence>
<organism evidence="1 2">
    <name type="scientific">Bradyrhizobium cosmicum</name>
    <dbReference type="NCBI Taxonomy" id="1404864"/>
    <lineage>
        <taxon>Bacteria</taxon>
        <taxon>Pseudomonadati</taxon>
        <taxon>Pseudomonadota</taxon>
        <taxon>Alphaproteobacteria</taxon>
        <taxon>Hyphomicrobiales</taxon>
        <taxon>Nitrobacteraceae</taxon>
        <taxon>Bradyrhizobium</taxon>
    </lineage>
</organism>
<dbReference type="Proteomes" id="UP000007886">
    <property type="component" value="Chromosome"/>
</dbReference>
<protein>
    <recommendedName>
        <fullName evidence="3">Glycosyltransferase family 2 protein</fullName>
    </recommendedName>
</protein>
<accession>A0AAI8QFY9</accession>
<dbReference type="Gene3D" id="3.90.550.10">
    <property type="entry name" value="Spore Coat Polysaccharide Biosynthesis Protein SpsA, Chain A"/>
    <property type="match status" value="1"/>
</dbReference>
<reference evidence="1 2" key="1">
    <citation type="journal article" date="2012" name="Microbes Environ.">
        <title>Complete genome sequence of Bradyrhizobium sp. S23321: insights into symbiosis evolution in soil oligotrophs.</title>
        <authorList>
            <person name="Okubo T."/>
            <person name="Tsukui T."/>
            <person name="Maita H."/>
            <person name="Okamoto S."/>
            <person name="Oshima K."/>
            <person name="Fujisawa T."/>
            <person name="Saito A."/>
            <person name="Futamata H."/>
            <person name="Hattori R."/>
            <person name="Shimomura Y."/>
            <person name="Haruta S."/>
            <person name="Morimoto S."/>
            <person name="Wang Y."/>
            <person name="Sakai Y."/>
            <person name="Hattori M."/>
            <person name="Aizawa S."/>
            <person name="Nagashima K.V.P."/>
            <person name="Masuda S."/>
            <person name="Hattori T."/>
            <person name="Yamashita A."/>
            <person name="Bao Z."/>
            <person name="Hayatsu M."/>
            <person name="Kajiya-Kanegae H."/>
            <person name="Yoshinaga I."/>
            <person name="Sakamoto K."/>
            <person name="Toyota K."/>
            <person name="Nakao M."/>
            <person name="Kohara M."/>
            <person name="Anda M."/>
            <person name="Niwa R."/>
            <person name="Jung-Hwan P."/>
            <person name="Sameshima-Saito R."/>
            <person name="Tokuda S."/>
            <person name="Yamamoto S."/>
            <person name="Yamamoto S."/>
            <person name="Yokoyama T."/>
            <person name="Akutsu T."/>
            <person name="Nakamura Y."/>
            <person name="Nakahira-Yanaka Y."/>
            <person name="Takada Hoshino Y."/>
            <person name="Hirakawa H."/>
            <person name="Mitsui H."/>
            <person name="Terasawa K."/>
            <person name="Itakura M."/>
            <person name="Sato S."/>
            <person name="Ikeda-Ohtsubo W."/>
            <person name="Sakakura N."/>
            <person name="Kaminuma E."/>
            <person name="Minamisawa K."/>
        </authorList>
    </citation>
    <scope>NUCLEOTIDE SEQUENCE [LARGE SCALE GENOMIC DNA]</scope>
    <source>
        <strain evidence="1 2">S23321</strain>
    </source>
</reference>
<dbReference type="RefSeq" id="WP_015689259.1">
    <property type="nucleotide sequence ID" value="NC_017082.1"/>
</dbReference>
<dbReference type="InterPro" id="IPR029044">
    <property type="entry name" value="Nucleotide-diphossugar_trans"/>
</dbReference>
<name>A0AAI8QFY9_9BRAD</name>
<dbReference type="EMBL" id="AP012279">
    <property type="protein sequence ID" value="BAL80004.1"/>
    <property type="molecule type" value="Genomic_DNA"/>
</dbReference>